<sequence>MEYVAVLLPSIVVGLLFWFAMKAIFNADKSERQAEARAQAEADARAAQSAEHRQADEPSSGQPGPEAK</sequence>
<name>A0A4R5Y072_9MICC</name>
<reference evidence="3 4" key="1">
    <citation type="submission" date="2019-03" db="EMBL/GenBank/DDBJ databases">
        <title>Genome Sequencing and Assembly of Various Microbes Isolated from Partially Reclaimed Soil and Acid Mine Drainage (AMD) Site.</title>
        <authorList>
            <person name="Steinbock B."/>
            <person name="Bechtold R."/>
            <person name="Sevigny J.L."/>
            <person name="Thomas D."/>
            <person name="Cuthill L.R."/>
            <person name="Aveiro Johannsen E.J."/>
            <person name="Thomas K."/>
            <person name="Ghosh A."/>
        </authorList>
    </citation>
    <scope>NUCLEOTIDE SEQUENCE [LARGE SCALE GENOMIC DNA]</scope>
    <source>
        <strain evidence="3 4">S-A1</strain>
    </source>
</reference>
<dbReference type="STRING" id="683150.G205_11047"/>
<evidence type="ECO:0000313" key="3">
    <source>
        <dbReference type="EMBL" id="TDL36767.1"/>
    </source>
</evidence>
<dbReference type="EMBL" id="SMZQ01000006">
    <property type="protein sequence ID" value="TDL36767.1"/>
    <property type="molecule type" value="Genomic_DNA"/>
</dbReference>
<dbReference type="RefSeq" id="WP_133349569.1">
    <property type="nucleotide sequence ID" value="NZ_SMZQ01000006.1"/>
</dbReference>
<organism evidence="3 4">
    <name type="scientific">Arthrobacter nitrophenolicus</name>
    <dbReference type="NCBI Taxonomy" id="683150"/>
    <lineage>
        <taxon>Bacteria</taxon>
        <taxon>Bacillati</taxon>
        <taxon>Actinomycetota</taxon>
        <taxon>Actinomycetes</taxon>
        <taxon>Micrococcales</taxon>
        <taxon>Micrococcaceae</taxon>
        <taxon>Arthrobacter</taxon>
    </lineage>
</organism>
<feature type="compositionally biased region" description="Basic and acidic residues" evidence="1">
    <location>
        <begin position="30"/>
        <end position="56"/>
    </location>
</feature>
<dbReference type="Proteomes" id="UP000294621">
    <property type="component" value="Unassembled WGS sequence"/>
</dbReference>
<dbReference type="OrthoDB" id="4955079at2"/>
<evidence type="ECO:0000313" key="4">
    <source>
        <dbReference type="Proteomes" id="UP000294621"/>
    </source>
</evidence>
<comment type="caution">
    <text evidence="3">The sequence shown here is derived from an EMBL/GenBank/DDBJ whole genome shotgun (WGS) entry which is preliminary data.</text>
</comment>
<keyword evidence="2" id="KW-0812">Transmembrane</keyword>
<evidence type="ECO:0000256" key="2">
    <source>
        <dbReference type="SAM" id="Phobius"/>
    </source>
</evidence>
<proteinExistence type="predicted"/>
<feature type="region of interest" description="Disordered" evidence="1">
    <location>
        <begin position="30"/>
        <end position="68"/>
    </location>
</feature>
<dbReference type="AlphaFoldDB" id="A0A4R5Y072"/>
<keyword evidence="2" id="KW-0472">Membrane</keyword>
<keyword evidence="2" id="KW-1133">Transmembrane helix</keyword>
<gene>
    <name evidence="3" type="ORF">E2R57_12545</name>
</gene>
<protein>
    <submittedName>
        <fullName evidence="3">Uncharacterized protein</fullName>
    </submittedName>
</protein>
<accession>A0A4R5Y072</accession>
<evidence type="ECO:0000256" key="1">
    <source>
        <dbReference type="SAM" id="MobiDB-lite"/>
    </source>
</evidence>
<feature type="transmembrane region" description="Helical" evidence="2">
    <location>
        <begin position="6"/>
        <end position="25"/>
    </location>
</feature>